<proteinExistence type="predicted"/>
<dbReference type="GO" id="GO:0016020">
    <property type="term" value="C:membrane"/>
    <property type="evidence" value="ECO:0007669"/>
    <property type="project" value="TreeGrafter"/>
</dbReference>
<dbReference type="PANTHER" id="PTHR22726:SF1">
    <property type="entry name" value="METALLOENDOPEPTIDASE OMA1, MITOCHONDRIAL"/>
    <property type="match status" value="1"/>
</dbReference>
<keyword evidence="10" id="KW-1185">Reference proteome</keyword>
<dbReference type="CDD" id="cd07324">
    <property type="entry name" value="M48C_Oma1-like"/>
    <property type="match status" value="1"/>
</dbReference>
<evidence type="ECO:0000256" key="5">
    <source>
        <dbReference type="ARBA" id="ARBA00022833"/>
    </source>
</evidence>
<dbReference type="GO" id="GO:0004222">
    <property type="term" value="F:metalloendopeptidase activity"/>
    <property type="evidence" value="ECO:0007669"/>
    <property type="project" value="InterPro"/>
</dbReference>
<dbReference type="Pfam" id="PF01435">
    <property type="entry name" value="Peptidase_M48"/>
    <property type="match status" value="1"/>
</dbReference>
<dbReference type="AlphaFoldDB" id="A0A516H3G9"/>
<feature type="region of interest" description="Disordered" evidence="7">
    <location>
        <begin position="261"/>
        <end position="283"/>
    </location>
</feature>
<dbReference type="InterPro" id="IPR001915">
    <property type="entry name" value="Peptidase_M48"/>
</dbReference>
<evidence type="ECO:0000256" key="4">
    <source>
        <dbReference type="ARBA" id="ARBA00022801"/>
    </source>
</evidence>
<evidence type="ECO:0000256" key="1">
    <source>
        <dbReference type="ARBA" id="ARBA00001947"/>
    </source>
</evidence>
<evidence type="ECO:0000313" key="10">
    <source>
        <dbReference type="Proteomes" id="UP000317496"/>
    </source>
</evidence>
<protein>
    <submittedName>
        <fullName evidence="9">M48 family metallopeptidase</fullName>
    </submittedName>
</protein>
<dbReference type="SUPFAM" id="SSF48452">
    <property type="entry name" value="TPR-like"/>
    <property type="match status" value="1"/>
</dbReference>
<dbReference type="Gene3D" id="3.30.2010.10">
    <property type="entry name" value="Metalloproteases ('zincins'), catalytic domain"/>
    <property type="match status" value="1"/>
</dbReference>
<feature type="region of interest" description="Disordered" evidence="7">
    <location>
        <begin position="484"/>
        <end position="508"/>
    </location>
</feature>
<dbReference type="GO" id="GO:0046872">
    <property type="term" value="F:metal ion binding"/>
    <property type="evidence" value="ECO:0007669"/>
    <property type="project" value="UniProtKB-KW"/>
</dbReference>
<dbReference type="PANTHER" id="PTHR22726">
    <property type="entry name" value="METALLOENDOPEPTIDASE OMA1"/>
    <property type="match status" value="1"/>
</dbReference>
<dbReference type="InterPro" id="IPR051156">
    <property type="entry name" value="Mito/Outer_Membr_Metalloprot"/>
</dbReference>
<feature type="domain" description="Peptidase M48" evidence="8">
    <location>
        <begin position="76"/>
        <end position="266"/>
    </location>
</feature>
<organism evidence="9 10">
    <name type="scientific">Ferrovibrio terrae</name>
    <dbReference type="NCBI Taxonomy" id="2594003"/>
    <lineage>
        <taxon>Bacteria</taxon>
        <taxon>Pseudomonadati</taxon>
        <taxon>Pseudomonadota</taxon>
        <taxon>Alphaproteobacteria</taxon>
        <taxon>Rhodospirillales</taxon>
        <taxon>Rhodospirillaceae</taxon>
        <taxon>Ferrovibrio</taxon>
    </lineage>
</organism>
<gene>
    <name evidence="9" type="ORF">FNB15_13840</name>
</gene>
<reference evidence="9 10" key="1">
    <citation type="submission" date="2019-07" db="EMBL/GenBank/DDBJ databases">
        <title>Genome sequencing for Ferrovibrio sp. K5.</title>
        <authorList>
            <person name="Park S.-J."/>
        </authorList>
    </citation>
    <scope>NUCLEOTIDE SEQUENCE [LARGE SCALE GENOMIC DNA]</scope>
    <source>
        <strain evidence="9 10">K5</strain>
    </source>
</reference>
<name>A0A516H3G9_9PROT</name>
<keyword evidence="6" id="KW-0482">Metalloprotease</keyword>
<keyword evidence="5" id="KW-0862">Zinc</keyword>
<evidence type="ECO:0000256" key="6">
    <source>
        <dbReference type="ARBA" id="ARBA00023049"/>
    </source>
</evidence>
<evidence type="ECO:0000259" key="8">
    <source>
        <dbReference type="Pfam" id="PF01435"/>
    </source>
</evidence>
<dbReference type="Gene3D" id="1.25.40.10">
    <property type="entry name" value="Tetratricopeptide repeat domain"/>
    <property type="match status" value="1"/>
</dbReference>
<dbReference type="KEGG" id="fer:FNB15_13840"/>
<accession>A0A516H3G9</accession>
<dbReference type="InterPro" id="IPR011990">
    <property type="entry name" value="TPR-like_helical_dom_sf"/>
</dbReference>
<dbReference type="EMBL" id="CP041636">
    <property type="protein sequence ID" value="QDO98285.1"/>
    <property type="molecule type" value="Genomic_DNA"/>
</dbReference>
<evidence type="ECO:0000256" key="7">
    <source>
        <dbReference type="SAM" id="MobiDB-lite"/>
    </source>
</evidence>
<sequence>MRRPCLPKPCCRRSPALLGQYFAMRRSLIRRALVSRVAIRRVVAAGCMLLTAASTILPTAAEAQRRGGISLVRDAEIENTIRAYAAPLFGAAGLSGEAISVHLVNDRSLNAFVAGGQRIFVNTGLLIRSERPAQVIGVLAHEIGHISGGHLARLGDAIDTASTAMILSLLFGAAAAAAGSGEAATAAVLGGQHVAERNLLAFTRAQESAADQAGAGFLEQTNQSASGLIEFLRIIGNQDALMYDRQDPYARTHPMTPERVAALESRQSRSPSRSAQDTPENMERFKRMQAKLVGYLDGLPVTLRKYPETDTSLYGRYARAFAYFRALDFKRAEAETDALIQLYPKDAFFHELKADILMNQGKVAESLPPMREAYRLAPHEPLLAFGVGQRLVALEDVSQMNEAIDILKHVTVIEPDNSGAWQQLAVAYGRTGDIGMASLASAERYLIAGIYRDAIGQGERAARLMKEGTPGWLRAQDIITVAKDRQREERRRGRGFNAGFQVGPGTRD</sequence>
<evidence type="ECO:0000256" key="3">
    <source>
        <dbReference type="ARBA" id="ARBA00022723"/>
    </source>
</evidence>
<evidence type="ECO:0000256" key="2">
    <source>
        <dbReference type="ARBA" id="ARBA00022670"/>
    </source>
</evidence>
<keyword evidence="4" id="KW-0378">Hydrolase</keyword>
<dbReference type="OrthoDB" id="9814887at2"/>
<comment type="cofactor">
    <cofactor evidence="1">
        <name>Zn(2+)</name>
        <dbReference type="ChEBI" id="CHEBI:29105"/>
    </cofactor>
</comment>
<dbReference type="Proteomes" id="UP000317496">
    <property type="component" value="Chromosome"/>
</dbReference>
<keyword evidence="3" id="KW-0479">Metal-binding</keyword>
<dbReference type="GO" id="GO:0051603">
    <property type="term" value="P:proteolysis involved in protein catabolic process"/>
    <property type="evidence" value="ECO:0007669"/>
    <property type="project" value="TreeGrafter"/>
</dbReference>
<evidence type="ECO:0000313" key="9">
    <source>
        <dbReference type="EMBL" id="QDO98285.1"/>
    </source>
</evidence>
<keyword evidence="2" id="KW-0645">Protease</keyword>